<keyword evidence="6" id="KW-1185">Reference proteome</keyword>
<sequence>MRKQALNVSFFSAPALALGITAAVSIFAFPIRSNAADVPKADLVNRQQLRVCADPADLPFSNEKAEGFENKIANIIGEELKLPVVYTWFPKATGFVRMTLGAKRCDLVIGWGQGDDQVLNTNAIYRSTSALIYKKGTGLDGVDSLADPRLQGKKIGAQQASAGATLAARYGLMSNVHGYPLMVDRRYANPAVDMINDIRKGEVDAGILWGPIAAYWASRDGVPLVVVPLVKDVGAARIAFRITMGVRNGDDAWKRQLNEVIRKRQGDIDKVLLDYGVPLLVDDDTSTEMITKPRTSATAEPAPAGSAATASSPAPAAATP</sequence>
<dbReference type="Proteomes" id="UP000199423">
    <property type="component" value="Unassembled WGS sequence"/>
</dbReference>
<evidence type="ECO:0000259" key="4">
    <source>
        <dbReference type="SMART" id="SM00062"/>
    </source>
</evidence>
<dbReference type="NCBIfam" id="TIGR03871">
    <property type="entry name" value="ABC_peri_MoxJ_2"/>
    <property type="match status" value="1"/>
</dbReference>
<protein>
    <submittedName>
        <fullName evidence="5">Quinoprotein dehydrogenase-associated probable ABC transporter substrate-binding protein</fullName>
    </submittedName>
</protein>
<accession>A0A1I7NVC8</accession>
<dbReference type="SMART" id="SM00062">
    <property type="entry name" value="PBPb"/>
    <property type="match status" value="1"/>
</dbReference>
<feature type="region of interest" description="Disordered" evidence="2">
    <location>
        <begin position="288"/>
        <end position="320"/>
    </location>
</feature>
<proteinExistence type="predicted"/>
<feature type="signal peptide" evidence="3">
    <location>
        <begin position="1"/>
        <end position="17"/>
    </location>
</feature>
<dbReference type="Gene3D" id="3.40.190.10">
    <property type="entry name" value="Periplasmic binding protein-like II"/>
    <property type="match status" value="2"/>
</dbReference>
<evidence type="ECO:0000313" key="5">
    <source>
        <dbReference type="EMBL" id="SFV38590.1"/>
    </source>
</evidence>
<keyword evidence="1 3" id="KW-0732">Signal</keyword>
<dbReference type="PANTHER" id="PTHR35936:SF17">
    <property type="entry name" value="ARGININE-BINDING EXTRACELLULAR PROTEIN ARTP"/>
    <property type="match status" value="1"/>
</dbReference>
<dbReference type="PANTHER" id="PTHR35936">
    <property type="entry name" value="MEMBRANE-BOUND LYTIC MUREIN TRANSGLYCOSYLASE F"/>
    <property type="match status" value="1"/>
</dbReference>
<dbReference type="InterPro" id="IPR001638">
    <property type="entry name" value="Solute-binding_3/MltF_N"/>
</dbReference>
<dbReference type="AlphaFoldDB" id="A0A1I7NVC8"/>
<dbReference type="EMBL" id="FPCH01000004">
    <property type="protein sequence ID" value="SFV38590.1"/>
    <property type="molecule type" value="Genomic_DNA"/>
</dbReference>
<feature type="domain" description="Solute-binding protein family 3/N-terminal" evidence="4">
    <location>
        <begin position="48"/>
        <end position="274"/>
    </location>
</feature>
<gene>
    <name evidence="5" type="ORF">SAMN04488557_3745</name>
</gene>
<name>A0A1I7NVC8_9HYPH</name>
<feature type="chain" id="PRO_5011694337" evidence="3">
    <location>
        <begin position="18"/>
        <end position="320"/>
    </location>
</feature>
<dbReference type="SUPFAM" id="SSF53850">
    <property type="entry name" value="Periplasmic binding protein-like II"/>
    <property type="match status" value="1"/>
</dbReference>
<evidence type="ECO:0000256" key="2">
    <source>
        <dbReference type="SAM" id="MobiDB-lite"/>
    </source>
</evidence>
<evidence type="ECO:0000313" key="6">
    <source>
        <dbReference type="Proteomes" id="UP000199423"/>
    </source>
</evidence>
<dbReference type="InterPro" id="IPR022448">
    <property type="entry name" value="Quinoprotein_dehydrogenase"/>
</dbReference>
<dbReference type="OrthoDB" id="176845at2"/>
<evidence type="ECO:0000256" key="3">
    <source>
        <dbReference type="SAM" id="SignalP"/>
    </source>
</evidence>
<feature type="compositionally biased region" description="Low complexity" evidence="2">
    <location>
        <begin position="295"/>
        <end position="320"/>
    </location>
</feature>
<dbReference type="RefSeq" id="WP_092869457.1">
    <property type="nucleotide sequence ID" value="NZ_FPCH01000004.1"/>
</dbReference>
<reference evidence="6" key="1">
    <citation type="submission" date="2016-10" db="EMBL/GenBank/DDBJ databases">
        <authorList>
            <person name="Varghese N."/>
            <person name="Submissions S."/>
        </authorList>
    </citation>
    <scope>NUCLEOTIDE SEQUENCE [LARGE SCALE GENOMIC DNA]</scope>
    <source>
        <strain evidence="6">DSM 1565</strain>
    </source>
</reference>
<organism evidence="5 6">
    <name type="scientific">Hyphomicrobium facile</name>
    <dbReference type="NCBI Taxonomy" id="51670"/>
    <lineage>
        <taxon>Bacteria</taxon>
        <taxon>Pseudomonadati</taxon>
        <taxon>Pseudomonadota</taxon>
        <taxon>Alphaproteobacteria</taxon>
        <taxon>Hyphomicrobiales</taxon>
        <taxon>Hyphomicrobiaceae</taxon>
        <taxon>Hyphomicrobium</taxon>
    </lineage>
</organism>
<evidence type="ECO:0000256" key="1">
    <source>
        <dbReference type="ARBA" id="ARBA00022729"/>
    </source>
</evidence>
<dbReference type="STRING" id="51670.SAMN04488557_3745"/>